<dbReference type="InterPro" id="IPR036396">
    <property type="entry name" value="Cyt_P450_sf"/>
</dbReference>
<comment type="caution">
    <text evidence="9">The sequence shown here is derived from an EMBL/GenBank/DDBJ whole genome shotgun (WGS) entry which is preliminary data.</text>
</comment>
<proteinExistence type="inferred from homology"/>
<evidence type="ECO:0000313" key="10">
    <source>
        <dbReference type="Proteomes" id="UP001205740"/>
    </source>
</evidence>
<evidence type="ECO:0000313" key="9">
    <source>
        <dbReference type="EMBL" id="MCP2161278.1"/>
    </source>
</evidence>
<reference evidence="9 10" key="1">
    <citation type="submission" date="2022-06" db="EMBL/GenBank/DDBJ databases">
        <title>Genomic Encyclopedia of Archaeal and Bacterial Type Strains, Phase II (KMG-II): from individual species to whole genera.</title>
        <authorList>
            <person name="Goeker M."/>
        </authorList>
    </citation>
    <scope>NUCLEOTIDE SEQUENCE [LARGE SCALE GENOMIC DNA]</scope>
    <source>
        <strain evidence="9 10">DSM 45037</strain>
    </source>
</reference>
<gene>
    <name evidence="9" type="ORF">LX12_002473</name>
</gene>
<dbReference type="PANTHER" id="PTHR46696">
    <property type="entry name" value="P450, PUTATIVE (EUROFUNG)-RELATED"/>
    <property type="match status" value="1"/>
</dbReference>
<dbReference type="Gene3D" id="1.10.630.10">
    <property type="entry name" value="Cytochrome P450"/>
    <property type="match status" value="1"/>
</dbReference>
<name>A0ABT1H230_9NOCA</name>
<keyword evidence="3 8" id="KW-0349">Heme</keyword>
<dbReference type="RefSeq" id="WP_253654853.1">
    <property type="nucleotide sequence ID" value="NZ_BAAAOE010000002.1"/>
</dbReference>
<comment type="cofactor">
    <cofactor evidence="1">
        <name>heme</name>
        <dbReference type="ChEBI" id="CHEBI:30413"/>
    </cofactor>
</comment>
<evidence type="ECO:0000256" key="4">
    <source>
        <dbReference type="ARBA" id="ARBA00022723"/>
    </source>
</evidence>
<protein>
    <recommendedName>
        <fullName evidence="11">Cytochrome P450</fullName>
    </recommendedName>
</protein>
<evidence type="ECO:0000256" key="8">
    <source>
        <dbReference type="RuleBase" id="RU000461"/>
    </source>
</evidence>
<evidence type="ECO:0000256" key="2">
    <source>
        <dbReference type="ARBA" id="ARBA00010617"/>
    </source>
</evidence>
<evidence type="ECO:0000256" key="5">
    <source>
        <dbReference type="ARBA" id="ARBA00023002"/>
    </source>
</evidence>
<evidence type="ECO:0000256" key="1">
    <source>
        <dbReference type="ARBA" id="ARBA00001971"/>
    </source>
</evidence>
<dbReference type="Proteomes" id="UP001205740">
    <property type="component" value="Unassembled WGS sequence"/>
</dbReference>
<dbReference type="PROSITE" id="PS00086">
    <property type="entry name" value="CYTOCHROME_P450"/>
    <property type="match status" value="1"/>
</dbReference>
<dbReference type="InterPro" id="IPR001128">
    <property type="entry name" value="Cyt_P450"/>
</dbReference>
<dbReference type="InterPro" id="IPR017972">
    <property type="entry name" value="Cyt_P450_CS"/>
</dbReference>
<evidence type="ECO:0000256" key="3">
    <source>
        <dbReference type="ARBA" id="ARBA00022617"/>
    </source>
</evidence>
<keyword evidence="10" id="KW-1185">Reference proteome</keyword>
<dbReference type="EMBL" id="JAMTCG010000004">
    <property type="protein sequence ID" value="MCP2161278.1"/>
    <property type="molecule type" value="Genomic_DNA"/>
</dbReference>
<sequence>MIDDVSRRFVLPSGASWANPFDDYRWLRDDDPVHHVVPETDPGADWYVLSRHEDVAAAASDSATFSSAQGLTVTYGELESIGMSDNPPMVMLDPPDHTRFRTLVARGFTPTQVRDVEPQVRRFVRDRLSRIEPDDEVDLVALLAKPLPSMVVAHYLGVPESDRDRFDAWTDAIVGADPTGDLGTAMQSAGEAVGEMLGYFADLVERRRVDPGDDTVSHLVAAGVGDDPAGLLSILAFTFTMVAGGNDTTTGLLGGAVDLLAAHPDQRDELADDPSLIPAAVEELLRLTSPVQGLARTTTADVTLHGVTIPAGRKVLLLYASANRDERWWGDDADRLDIHRDPRQIMTFSRGAHHCLGAAAARMQGRVALEELLATHRDFTVDSAAITWARGNYIRRPTRVPVRFGTR</sequence>
<keyword evidence="7 8" id="KW-0503">Monooxygenase</keyword>
<comment type="similarity">
    <text evidence="2 8">Belongs to the cytochrome P450 family.</text>
</comment>
<dbReference type="Pfam" id="PF00067">
    <property type="entry name" value="p450"/>
    <property type="match status" value="1"/>
</dbReference>
<dbReference type="PRINTS" id="PR00359">
    <property type="entry name" value="BP450"/>
</dbReference>
<keyword evidence="5 8" id="KW-0560">Oxidoreductase</keyword>
<evidence type="ECO:0008006" key="11">
    <source>
        <dbReference type="Google" id="ProtNLM"/>
    </source>
</evidence>
<dbReference type="SUPFAM" id="SSF48264">
    <property type="entry name" value="Cytochrome P450"/>
    <property type="match status" value="1"/>
</dbReference>
<dbReference type="PANTHER" id="PTHR46696:SF4">
    <property type="entry name" value="BIOTIN BIOSYNTHESIS CYTOCHROME P450"/>
    <property type="match status" value="1"/>
</dbReference>
<accession>A0ABT1H230</accession>
<evidence type="ECO:0000256" key="6">
    <source>
        <dbReference type="ARBA" id="ARBA00023004"/>
    </source>
</evidence>
<dbReference type="InterPro" id="IPR002397">
    <property type="entry name" value="Cyt_P450_B"/>
</dbReference>
<keyword evidence="6 8" id="KW-0408">Iron</keyword>
<keyword evidence="4 8" id="KW-0479">Metal-binding</keyword>
<organism evidence="9 10">
    <name type="scientific">Williamsia serinedens</name>
    <dbReference type="NCBI Taxonomy" id="391736"/>
    <lineage>
        <taxon>Bacteria</taxon>
        <taxon>Bacillati</taxon>
        <taxon>Actinomycetota</taxon>
        <taxon>Actinomycetes</taxon>
        <taxon>Mycobacteriales</taxon>
        <taxon>Nocardiaceae</taxon>
        <taxon>Williamsia</taxon>
    </lineage>
</organism>
<evidence type="ECO:0000256" key="7">
    <source>
        <dbReference type="ARBA" id="ARBA00023033"/>
    </source>
</evidence>